<gene>
    <name evidence="2" type="ORF">VKT23_011130</name>
</gene>
<dbReference type="InterPro" id="IPR010730">
    <property type="entry name" value="HET"/>
</dbReference>
<keyword evidence="3" id="KW-1185">Reference proteome</keyword>
<dbReference type="Pfam" id="PF06985">
    <property type="entry name" value="HET"/>
    <property type="match status" value="1"/>
</dbReference>
<evidence type="ECO:0000313" key="2">
    <source>
        <dbReference type="EMBL" id="KAK7455258.1"/>
    </source>
</evidence>
<dbReference type="EMBL" id="JBANRG010000023">
    <property type="protein sequence ID" value="KAK7455258.1"/>
    <property type="molecule type" value="Genomic_DNA"/>
</dbReference>
<dbReference type="Proteomes" id="UP001498398">
    <property type="component" value="Unassembled WGS sequence"/>
</dbReference>
<evidence type="ECO:0000313" key="3">
    <source>
        <dbReference type="Proteomes" id="UP001498398"/>
    </source>
</evidence>
<evidence type="ECO:0000259" key="1">
    <source>
        <dbReference type="Pfam" id="PF06985"/>
    </source>
</evidence>
<organism evidence="2 3">
    <name type="scientific">Marasmiellus scandens</name>
    <dbReference type="NCBI Taxonomy" id="2682957"/>
    <lineage>
        <taxon>Eukaryota</taxon>
        <taxon>Fungi</taxon>
        <taxon>Dikarya</taxon>
        <taxon>Basidiomycota</taxon>
        <taxon>Agaricomycotina</taxon>
        <taxon>Agaricomycetes</taxon>
        <taxon>Agaricomycetidae</taxon>
        <taxon>Agaricales</taxon>
        <taxon>Marasmiineae</taxon>
        <taxon>Omphalotaceae</taxon>
        <taxon>Marasmiellus</taxon>
    </lineage>
</organism>
<sequence>MRLLHTETFQLREFFTDIPQYAILSHTWDKEEVTFQDLQDLSAVQRKSGWKKVQGACNYAQKYKFQWIWIDSCCINKESSAELSEAINSMYQYYLDAHVCYVYLSDTLGKFEEDPRDVYSTFRRSRWFTRGWTLQELLAPNYVVFLGKNWTEIGTRWSLRDAISAITSIPIRVFENGEIDTFSIAQKMSWAALRKTTRPEDQAYCLMGLFGVSMSPIYGEGGPKAFMRLQQEIIKISDDRSIFAWTALVGGVAQRGLLASSPREFAMSGEIGISESDSLGKRSSFSFNNNGLHIHLPLLPIRSHSAVHGLFLAPLHCRSEIDDTYFSVYLQKLPNSERYVRCRASDLPSTFLPPAQGDLEELVVRQDQLHHRHRQREFSPSVKALPSTQRCVEIIHATPSTLNYHHKTQSCIYRIYDNAGWEEYHFSFHFKEHPSLGFQVSTDVVDLDFEDWPGCSDRISVPLKSGDVVATALHITPNDRELEVGYVPKENPYVSILTKELSASRTLGFLVSTRILCDVAFTLESVFPPDYFQIRYSGDMIYSISMPDFPTNDSDKVFRLLVYNCKPSFWSRADAIVYIALGFCAGSVWTDVIVFPHDSKPNPKEVWSSYLDGGLREKARLRLQSFSSCQVDGPLDNRVLAIKAKKRSNLQRGSHSLQINLE</sequence>
<dbReference type="PANTHER" id="PTHR10622">
    <property type="entry name" value="HET DOMAIN-CONTAINING PROTEIN"/>
    <property type="match status" value="1"/>
</dbReference>
<dbReference type="PANTHER" id="PTHR10622:SF10">
    <property type="entry name" value="HET DOMAIN-CONTAINING PROTEIN"/>
    <property type="match status" value="1"/>
</dbReference>
<feature type="domain" description="Heterokaryon incompatibility" evidence="1">
    <location>
        <begin position="21"/>
        <end position="106"/>
    </location>
</feature>
<proteinExistence type="predicted"/>
<accession>A0ABR1JAT1</accession>
<name>A0ABR1JAT1_9AGAR</name>
<comment type="caution">
    <text evidence="2">The sequence shown here is derived from an EMBL/GenBank/DDBJ whole genome shotgun (WGS) entry which is preliminary data.</text>
</comment>
<reference evidence="2 3" key="1">
    <citation type="submission" date="2024-01" db="EMBL/GenBank/DDBJ databases">
        <title>A draft genome for the cacao thread blight pathogen Marasmiellus scandens.</title>
        <authorList>
            <person name="Baruah I.K."/>
            <person name="Leung J."/>
            <person name="Bukari Y."/>
            <person name="Amoako-Attah I."/>
            <person name="Meinhardt L.W."/>
            <person name="Bailey B.A."/>
            <person name="Cohen S.P."/>
        </authorList>
    </citation>
    <scope>NUCLEOTIDE SEQUENCE [LARGE SCALE GENOMIC DNA]</scope>
    <source>
        <strain evidence="2 3">GH-19</strain>
    </source>
</reference>
<protein>
    <recommendedName>
        <fullName evidence="1">Heterokaryon incompatibility domain-containing protein</fullName>
    </recommendedName>
</protein>